<proteinExistence type="predicted"/>
<reference evidence="1" key="1">
    <citation type="submission" date="2014-09" db="EMBL/GenBank/DDBJ databases">
        <authorList>
            <person name="Magalhaes I.L.F."/>
            <person name="Oliveira U."/>
            <person name="Santos F.R."/>
            <person name="Vidigal T.H.D.A."/>
            <person name="Brescovit A.D."/>
            <person name="Santos A.J."/>
        </authorList>
    </citation>
    <scope>NUCLEOTIDE SEQUENCE</scope>
    <source>
        <tissue evidence="1">Shoot tissue taken approximately 20 cm above the soil surface</tissue>
    </source>
</reference>
<accession>A0A0A9B859</accession>
<sequence>MRALLSSSIKSVLAKNQDHSKSVNLNLSSIYTSF</sequence>
<dbReference type="AlphaFoldDB" id="A0A0A9B859"/>
<reference evidence="1" key="2">
    <citation type="journal article" date="2015" name="Data Brief">
        <title>Shoot transcriptome of the giant reed, Arundo donax.</title>
        <authorList>
            <person name="Barrero R.A."/>
            <person name="Guerrero F.D."/>
            <person name="Moolhuijzen P."/>
            <person name="Goolsby J.A."/>
            <person name="Tidwell J."/>
            <person name="Bellgard S.E."/>
            <person name="Bellgard M.I."/>
        </authorList>
    </citation>
    <scope>NUCLEOTIDE SEQUENCE</scope>
    <source>
        <tissue evidence="1">Shoot tissue taken approximately 20 cm above the soil surface</tissue>
    </source>
</reference>
<evidence type="ECO:0000313" key="1">
    <source>
        <dbReference type="EMBL" id="JAD60129.1"/>
    </source>
</evidence>
<organism evidence="1">
    <name type="scientific">Arundo donax</name>
    <name type="common">Giant reed</name>
    <name type="synonym">Donax arundinaceus</name>
    <dbReference type="NCBI Taxonomy" id="35708"/>
    <lineage>
        <taxon>Eukaryota</taxon>
        <taxon>Viridiplantae</taxon>
        <taxon>Streptophyta</taxon>
        <taxon>Embryophyta</taxon>
        <taxon>Tracheophyta</taxon>
        <taxon>Spermatophyta</taxon>
        <taxon>Magnoliopsida</taxon>
        <taxon>Liliopsida</taxon>
        <taxon>Poales</taxon>
        <taxon>Poaceae</taxon>
        <taxon>PACMAD clade</taxon>
        <taxon>Arundinoideae</taxon>
        <taxon>Arundineae</taxon>
        <taxon>Arundo</taxon>
    </lineage>
</organism>
<name>A0A0A9B859_ARUDO</name>
<dbReference type="EMBL" id="GBRH01237766">
    <property type="protein sequence ID" value="JAD60129.1"/>
    <property type="molecule type" value="Transcribed_RNA"/>
</dbReference>
<protein>
    <submittedName>
        <fullName evidence="1">Uncharacterized protein</fullName>
    </submittedName>
</protein>